<gene>
    <name evidence="6" type="ORF">PNK_2097</name>
</gene>
<evidence type="ECO:0000313" key="7">
    <source>
        <dbReference type="Proteomes" id="UP000069902"/>
    </source>
</evidence>
<organism evidence="6 7">
    <name type="scientific">Candidatus Protochlamydia naegleriophila</name>
    <dbReference type="NCBI Taxonomy" id="389348"/>
    <lineage>
        <taxon>Bacteria</taxon>
        <taxon>Pseudomonadati</taxon>
        <taxon>Chlamydiota</taxon>
        <taxon>Chlamydiia</taxon>
        <taxon>Parachlamydiales</taxon>
        <taxon>Parachlamydiaceae</taxon>
        <taxon>Candidatus Protochlamydia</taxon>
    </lineage>
</organism>
<evidence type="ECO:0008006" key="8">
    <source>
        <dbReference type="Google" id="ProtNLM"/>
    </source>
</evidence>
<evidence type="ECO:0000256" key="2">
    <source>
        <dbReference type="ARBA" id="ARBA00022679"/>
    </source>
</evidence>
<dbReference type="InterPro" id="IPR010280">
    <property type="entry name" value="U5_MeTrfase_fam"/>
</dbReference>
<dbReference type="STRING" id="389348.PNK_2097"/>
<dbReference type="InterPro" id="IPR030390">
    <property type="entry name" value="MeTrfase_TrmA_AS"/>
</dbReference>
<dbReference type="Gene3D" id="3.40.50.150">
    <property type="entry name" value="Vaccinia Virus protein VP39"/>
    <property type="match status" value="1"/>
</dbReference>
<dbReference type="Gene3D" id="2.40.50.1070">
    <property type="match status" value="1"/>
</dbReference>
<keyword evidence="3 4" id="KW-0949">S-adenosyl-L-methionine</keyword>
<dbReference type="PROSITE" id="PS01230">
    <property type="entry name" value="TRMA_1"/>
    <property type="match status" value="1"/>
</dbReference>
<dbReference type="Proteomes" id="UP000069902">
    <property type="component" value="Chromosome cPNK"/>
</dbReference>
<evidence type="ECO:0000313" key="6">
    <source>
        <dbReference type="EMBL" id="CUI17701.1"/>
    </source>
</evidence>
<dbReference type="EMBL" id="LN879502">
    <property type="protein sequence ID" value="CUI17701.1"/>
    <property type="molecule type" value="Genomic_DNA"/>
</dbReference>
<dbReference type="Gene3D" id="2.40.50.140">
    <property type="entry name" value="Nucleic acid-binding proteins"/>
    <property type="match status" value="1"/>
</dbReference>
<dbReference type="InterPro" id="IPR012340">
    <property type="entry name" value="NA-bd_OB-fold"/>
</dbReference>
<dbReference type="KEGG" id="pnl:PNK_2097"/>
<dbReference type="PANTHER" id="PTHR11061">
    <property type="entry name" value="RNA M5U METHYLTRANSFERASE"/>
    <property type="match status" value="1"/>
</dbReference>
<dbReference type="Pfam" id="PF05958">
    <property type="entry name" value="tRNA_U5-meth_tr"/>
    <property type="match status" value="1"/>
</dbReference>
<dbReference type="InterPro" id="IPR029063">
    <property type="entry name" value="SAM-dependent_MTases_sf"/>
</dbReference>
<feature type="binding site" evidence="4">
    <location>
        <position position="305"/>
    </location>
    <ligand>
        <name>S-adenosyl-L-methionine</name>
        <dbReference type="ChEBI" id="CHEBI:59789"/>
    </ligand>
</feature>
<dbReference type="NCBIfam" id="TIGR00479">
    <property type="entry name" value="rumA"/>
    <property type="match status" value="1"/>
</dbReference>
<evidence type="ECO:0000256" key="1">
    <source>
        <dbReference type="ARBA" id="ARBA00022603"/>
    </source>
</evidence>
<comment type="similarity">
    <text evidence="4">Belongs to the class I-like SAM-binding methyltransferase superfamily. RNA M5U methyltransferase family.</text>
</comment>
<dbReference type="PANTHER" id="PTHR11061:SF30">
    <property type="entry name" value="TRNA (URACIL(54)-C(5))-METHYLTRANSFERASE"/>
    <property type="match status" value="1"/>
</dbReference>
<accession>A0A0U5JI88</accession>
<dbReference type="RefSeq" id="WP_059061935.1">
    <property type="nucleotide sequence ID" value="NZ_LN879502.1"/>
</dbReference>
<dbReference type="GO" id="GO:0070475">
    <property type="term" value="P:rRNA base methylation"/>
    <property type="evidence" value="ECO:0007669"/>
    <property type="project" value="TreeGrafter"/>
</dbReference>
<feature type="active site" description="Nucleophile" evidence="4">
    <location>
        <position position="431"/>
    </location>
</feature>
<evidence type="ECO:0000256" key="5">
    <source>
        <dbReference type="PROSITE-ProRule" id="PRU10015"/>
    </source>
</evidence>
<dbReference type="PROSITE" id="PS51687">
    <property type="entry name" value="SAM_MT_RNA_M5U"/>
    <property type="match status" value="1"/>
</dbReference>
<dbReference type="InterPro" id="IPR030391">
    <property type="entry name" value="MeTrfase_TrmA_CS"/>
</dbReference>
<keyword evidence="1 4" id="KW-0489">Methyltransferase</keyword>
<dbReference type="FunFam" id="3.40.50.150:FF:000009">
    <property type="entry name" value="23S rRNA (Uracil(1939)-C(5))-methyltransferase RlmD"/>
    <property type="match status" value="1"/>
</dbReference>
<evidence type="ECO:0000256" key="3">
    <source>
        <dbReference type="ARBA" id="ARBA00022691"/>
    </source>
</evidence>
<dbReference type="GO" id="GO:0070041">
    <property type="term" value="F:rRNA (uridine-C5-)-methyltransferase activity"/>
    <property type="evidence" value="ECO:0007669"/>
    <property type="project" value="TreeGrafter"/>
</dbReference>
<feature type="active site" evidence="5">
    <location>
        <position position="431"/>
    </location>
</feature>
<dbReference type="SUPFAM" id="SSF53335">
    <property type="entry name" value="S-adenosyl-L-methionine-dependent methyltransferases"/>
    <property type="match status" value="1"/>
</dbReference>
<dbReference type="CDD" id="cd02440">
    <property type="entry name" value="AdoMet_MTases"/>
    <property type="match status" value="1"/>
</dbReference>
<protein>
    <recommendedName>
        <fullName evidence="8">RNA methyltransferase</fullName>
    </recommendedName>
</protein>
<feature type="binding site" evidence="4">
    <location>
        <position position="334"/>
    </location>
    <ligand>
        <name>S-adenosyl-L-methionine</name>
        <dbReference type="ChEBI" id="CHEBI:59789"/>
    </ligand>
</feature>
<reference evidence="7" key="1">
    <citation type="submission" date="2015-09" db="EMBL/GenBank/DDBJ databases">
        <authorList>
            <person name="Bertelli C."/>
        </authorList>
    </citation>
    <scope>NUCLEOTIDE SEQUENCE [LARGE SCALE GENOMIC DNA]</scope>
    <source>
        <strain evidence="7">KNic</strain>
    </source>
</reference>
<dbReference type="PATRIC" id="fig|389348.3.peg.2355"/>
<feature type="binding site" evidence="4">
    <location>
        <position position="355"/>
    </location>
    <ligand>
        <name>S-adenosyl-L-methionine</name>
        <dbReference type="ChEBI" id="CHEBI:59789"/>
    </ligand>
</feature>
<dbReference type="AlphaFoldDB" id="A0A0U5JI88"/>
<dbReference type="PROSITE" id="PS01231">
    <property type="entry name" value="TRMA_2"/>
    <property type="match status" value="1"/>
</dbReference>
<name>A0A0U5JI88_9BACT</name>
<proteinExistence type="inferred from homology"/>
<dbReference type="InParanoid" id="A0A0U5JI88"/>
<keyword evidence="7" id="KW-1185">Reference proteome</keyword>
<keyword evidence="2 4" id="KW-0808">Transferase</keyword>
<feature type="binding site" evidence="4">
    <location>
        <position position="404"/>
    </location>
    <ligand>
        <name>S-adenosyl-L-methionine</name>
        <dbReference type="ChEBI" id="CHEBI:59789"/>
    </ligand>
</feature>
<sequence>MKQRLVEVSIQKFSKDGYGIGSALTADDRQIEVEVPFAIPGDQASALLTKKKKGLYQSRLQAITSPSPNRIEARCIHFAACGGCRWQQMPYELQLQQKEEWIKSYLKPYLHDDVSWHSIIPSAPWHYRNKMELTFSSDKAGHRYLGLILAGTRGHVFQMQECYLPSPWFAETAQVVSRWWNESGLEAYYSGKDTGSLRTLTLREGQRTGDRMVMLTVSGNAHYALNKQQLQSFVQALRDTIEPKDPLQELSIFLRIQQIAKGRPTNFYEMLLYGPDHIRETLYLPVEGQPPQPLHFRISPSAFFQPNTAQAERLYERALKLADLTSDSLVYDLYCGTGTLGICAAKHVKQVVGIELSPESVLDARENLKENGLSNVVIRAGDVGQVLANLAQETKQHPDVVMVDPPRAGLDPKAIEHVLALQAPKLIYISCNPATQAANLDPLLKGGYRLQAVQPVDQFPQTVHVENIVVLTC</sequence>
<evidence type="ECO:0000256" key="4">
    <source>
        <dbReference type="PROSITE-ProRule" id="PRU01024"/>
    </source>
</evidence>